<keyword evidence="3" id="KW-0808">Transferase</keyword>
<evidence type="ECO:0000256" key="6">
    <source>
        <dbReference type="ARBA" id="ARBA00023125"/>
    </source>
</evidence>
<organism evidence="10 11">
    <name type="scientific">Mesomycoplasma molare</name>
    <dbReference type="NCBI Taxonomy" id="171288"/>
    <lineage>
        <taxon>Bacteria</taxon>
        <taxon>Bacillati</taxon>
        <taxon>Mycoplasmatota</taxon>
        <taxon>Mycoplasmoidales</taxon>
        <taxon>Metamycoplasmataceae</taxon>
        <taxon>Mesomycoplasma</taxon>
    </lineage>
</organism>
<keyword evidence="5" id="KW-0680">Restriction system</keyword>
<evidence type="ECO:0000313" key="10">
    <source>
        <dbReference type="EMBL" id="UWD34498.1"/>
    </source>
</evidence>
<evidence type="ECO:0000256" key="1">
    <source>
        <dbReference type="ARBA" id="ARBA00010203"/>
    </source>
</evidence>
<evidence type="ECO:0000256" key="5">
    <source>
        <dbReference type="ARBA" id="ARBA00022747"/>
    </source>
</evidence>
<evidence type="ECO:0000256" key="8">
    <source>
        <dbReference type="RuleBase" id="RU362026"/>
    </source>
</evidence>
<dbReference type="InterPro" id="IPR002941">
    <property type="entry name" value="DNA_methylase_N4/N6"/>
</dbReference>
<dbReference type="Gene3D" id="3.40.50.150">
    <property type="entry name" value="Vaccinia Virus protein VP39"/>
    <property type="match status" value="2"/>
</dbReference>
<protein>
    <recommendedName>
        <fullName evidence="8">Methyltransferase</fullName>
        <ecNumber evidence="8">2.1.1.-</ecNumber>
    </recommendedName>
</protein>
<keyword evidence="4" id="KW-0949">S-adenosyl-L-methionine</keyword>
<evidence type="ECO:0000256" key="4">
    <source>
        <dbReference type="ARBA" id="ARBA00022691"/>
    </source>
</evidence>
<evidence type="ECO:0000313" key="11">
    <source>
        <dbReference type="Proteomes" id="UP001058364"/>
    </source>
</evidence>
<gene>
    <name evidence="10" type="ORF">NX772_01550</name>
</gene>
<comment type="similarity">
    <text evidence="1">Belongs to the N(4)/N(6)-methyltransferase family. N(4) subfamily.</text>
</comment>
<accession>A0ABY5TV07</accession>
<evidence type="ECO:0000256" key="2">
    <source>
        <dbReference type="ARBA" id="ARBA00022603"/>
    </source>
</evidence>
<dbReference type="InterPro" id="IPR017985">
    <property type="entry name" value="MeTrfase_CN4_CS"/>
</dbReference>
<keyword evidence="11" id="KW-1185">Reference proteome</keyword>
<name>A0ABY5TV07_9BACT</name>
<keyword evidence="6" id="KW-0238">DNA-binding</keyword>
<dbReference type="RefSeq" id="WP_051542235.1">
    <property type="nucleotide sequence ID" value="NZ_CP103423.1"/>
</dbReference>
<keyword evidence="2" id="KW-0489">Methyltransferase</keyword>
<proteinExistence type="inferred from homology"/>
<dbReference type="SUPFAM" id="SSF53335">
    <property type="entry name" value="S-adenosyl-L-methionine-dependent methyltransferases"/>
    <property type="match status" value="2"/>
</dbReference>
<reference evidence="10" key="1">
    <citation type="submission" date="2022-08" db="EMBL/GenBank/DDBJ databases">
        <title>Complete genome sequence of Mycoplasma molare type strain H 542.</title>
        <authorList>
            <person name="Spergser J."/>
        </authorList>
    </citation>
    <scope>NUCLEOTIDE SEQUENCE</scope>
    <source>
        <strain evidence="10">H 542</strain>
    </source>
</reference>
<feature type="domain" description="DNA methylase N-4/N-6" evidence="9">
    <location>
        <begin position="20"/>
        <end position="74"/>
    </location>
</feature>
<sequence>MLKEKEFLDKKELIQINSISSYLAMFPVSVPLDLIKKYSTENDLIMDNFSGRGTTAISSRFLNRRFVGNDLNPYSYVLSKFKISKLCKNRIFLKLRKLEREYENIKDEISTNGFEEMLIYYSEYTLKQLIFLRNRIGKQWKTNGKYINAILAFALGLMHGPERKNGETIYFSVSMSNMISMSPNYVENYKQKHNLKTKEINIFKKLKNRIETKFFDLLTKEYNSSFKYHDSLKPLNFVKDNSVNLVITSPPYLSIVDYTKSNWIKLWLLGYDRKNVSKEIKLKDKLKMNEYIEFIKSYLNNIYPKLKTGSKVCLVVGDVYNTNLIEETWQEIKEEVNYEKIDLIIQEVSENKKSLRSMNSKKGKATQVEKILILKKE</sequence>
<dbReference type="InterPro" id="IPR001091">
    <property type="entry name" value="RM_Methyltransferase"/>
</dbReference>
<dbReference type="EC" id="2.1.1.-" evidence="8"/>
<comment type="catalytic activity">
    <reaction evidence="7">
        <text>a 2'-deoxycytidine in DNA + S-adenosyl-L-methionine = an N(4)-methyl-2'-deoxycytidine in DNA + S-adenosyl-L-homocysteine + H(+)</text>
        <dbReference type="Rhea" id="RHEA:16857"/>
        <dbReference type="Rhea" id="RHEA-COMP:11369"/>
        <dbReference type="Rhea" id="RHEA-COMP:13674"/>
        <dbReference type="ChEBI" id="CHEBI:15378"/>
        <dbReference type="ChEBI" id="CHEBI:57856"/>
        <dbReference type="ChEBI" id="CHEBI:59789"/>
        <dbReference type="ChEBI" id="CHEBI:85452"/>
        <dbReference type="ChEBI" id="CHEBI:137933"/>
        <dbReference type="EC" id="2.1.1.113"/>
    </reaction>
</comment>
<dbReference type="Pfam" id="PF01555">
    <property type="entry name" value="N6_N4_Mtase"/>
    <property type="match status" value="2"/>
</dbReference>
<evidence type="ECO:0000256" key="7">
    <source>
        <dbReference type="ARBA" id="ARBA00049120"/>
    </source>
</evidence>
<feature type="domain" description="DNA methylase N-4/N-6" evidence="9">
    <location>
        <begin position="243"/>
        <end position="376"/>
    </location>
</feature>
<evidence type="ECO:0000259" key="9">
    <source>
        <dbReference type="Pfam" id="PF01555"/>
    </source>
</evidence>
<dbReference type="Proteomes" id="UP001058364">
    <property type="component" value="Chromosome"/>
</dbReference>
<dbReference type="EMBL" id="CP103423">
    <property type="protein sequence ID" value="UWD34498.1"/>
    <property type="molecule type" value="Genomic_DNA"/>
</dbReference>
<dbReference type="InterPro" id="IPR029063">
    <property type="entry name" value="SAM-dependent_MTases_sf"/>
</dbReference>
<dbReference type="PROSITE" id="PS00093">
    <property type="entry name" value="N4_MTASE"/>
    <property type="match status" value="1"/>
</dbReference>
<dbReference type="PRINTS" id="PR00508">
    <property type="entry name" value="S21N4MTFRASE"/>
</dbReference>
<evidence type="ECO:0000256" key="3">
    <source>
        <dbReference type="ARBA" id="ARBA00022679"/>
    </source>
</evidence>